<feature type="binding site" evidence="11">
    <location>
        <position position="190"/>
    </location>
    <ligand>
        <name>FMN</name>
        <dbReference type="ChEBI" id="CHEBI:58210"/>
    </ligand>
</feature>
<feature type="binding site" evidence="11">
    <location>
        <begin position="69"/>
        <end position="71"/>
    </location>
    <ligand>
        <name>FMN</name>
        <dbReference type="ChEBI" id="CHEBI:58210"/>
    </ligand>
</feature>
<evidence type="ECO:0000259" key="13">
    <source>
        <dbReference type="Pfam" id="PF01070"/>
    </source>
</evidence>
<evidence type="ECO:0000256" key="5">
    <source>
        <dbReference type="ARBA" id="ARBA00022723"/>
    </source>
</evidence>
<dbReference type="Gene3D" id="3.20.20.70">
    <property type="entry name" value="Aldolase class I"/>
    <property type="match status" value="1"/>
</dbReference>
<gene>
    <name evidence="11" type="primary">fni</name>
    <name evidence="14" type="ORF">JOF44_002130</name>
</gene>
<accession>A0ABS4YLF8</accession>
<comment type="caution">
    <text evidence="11">Lacks conserved residue(s) required for the propagation of feature annotation.</text>
</comment>
<comment type="caution">
    <text evidence="14">The sequence shown here is derived from an EMBL/GenBank/DDBJ whole genome shotgun (WGS) entry which is preliminary data.</text>
</comment>
<dbReference type="EC" id="5.3.3.2" evidence="11"/>
<feature type="compositionally biased region" description="Basic and acidic residues" evidence="12">
    <location>
        <begin position="10"/>
        <end position="20"/>
    </location>
</feature>
<organism evidence="14 15">
    <name type="scientific">Brachybacterium fresconis</name>
    <dbReference type="NCBI Taxonomy" id="173363"/>
    <lineage>
        <taxon>Bacteria</taxon>
        <taxon>Bacillati</taxon>
        <taxon>Actinomycetota</taxon>
        <taxon>Actinomycetes</taxon>
        <taxon>Micrococcales</taxon>
        <taxon>Dermabacteraceae</taxon>
        <taxon>Brachybacterium</taxon>
    </lineage>
</organism>
<keyword evidence="15" id="KW-1185">Reference proteome</keyword>
<evidence type="ECO:0000256" key="9">
    <source>
        <dbReference type="ARBA" id="ARBA00023235"/>
    </source>
</evidence>
<comment type="function">
    <text evidence="11">Involved in the biosynthesis of isoprenoids. Catalyzes the 1,3-allylic rearrangement of the homoallylic substrate isopentenyl (IPP) to its allylic isomer, dimethylallyl diphosphate (DMAPP).</text>
</comment>
<comment type="subcellular location">
    <subcellularLocation>
        <location evidence="11">Cytoplasm</location>
    </subcellularLocation>
</comment>
<proteinExistence type="inferred from homology"/>
<comment type="cofactor">
    <cofactor evidence="11">
        <name>NADPH</name>
        <dbReference type="ChEBI" id="CHEBI:57783"/>
    </cofactor>
</comment>
<feature type="binding site" evidence="11">
    <location>
        <begin position="264"/>
        <end position="266"/>
    </location>
    <ligand>
        <name>FMN</name>
        <dbReference type="ChEBI" id="CHEBI:58210"/>
    </ligand>
</feature>
<feature type="binding site" evidence="11">
    <location>
        <begin position="11"/>
        <end position="12"/>
    </location>
    <ligand>
        <name>substrate</name>
    </ligand>
</feature>
<feature type="binding site" evidence="11">
    <location>
        <position position="159"/>
    </location>
    <ligand>
        <name>Mg(2+)</name>
        <dbReference type="ChEBI" id="CHEBI:18420"/>
    </ligand>
</feature>
<feature type="binding site" evidence="11">
    <location>
        <begin position="285"/>
        <end position="286"/>
    </location>
    <ligand>
        <name>FMN</name>
        <dbReference type="ChEBI" id="CHEBI:58210"/>
    </ligand>
</feature>
<name>A0ABS4YLF8_9MICO</name>
<dbReference type="HAMAP" id="MF_00354">
    <property type="entry name" value="Idi_2"/>
    <property type="match status" value="1"/>
</dbReference>
<keyword evidence="5 11" id="KW-0479">Metal-binding</keyword>
<sequence>MSETASPSGRRKDDHLRLAHDQQTAPSRRNDFDDVQILHHALEGLDADQVRLDVPVLDRTWSAPVYINGMTGGTDRTARVNRALAIAARETGIAMASGSVGIALDDPSTAPGFRVIREENPDGFVMANLGIGRSADHALRAVDLLQADALQIHLNAVQETVMPEGTRDFSRWPQALEAVVAASPVPVLVKEVGFGLSRRTLTRLHEMGVQLADVSGVGGTDFARIENARRPGEDYSFLAGHGQSAVCCLLDAPTPAPQLLASGGVRTPLDVIKALALGARAAGVAGAFLKPAYDGDAEHATAVIRGWLSQLTELMALFGAETPAALTGTDLLLRGRVREYCELTGLDAAGYARRDRPDAEPVTDPVTDPDTDPVTDPRTPTAPPSRPRTRT</sequence>
<comment type="similarity">
    <text evidence="11">Belongs to the IPP isomerase type 2 family.</text>
</comment>
<feature type="region of interest" description="Disordered" evidence="12">
    <location>
        <begin position="1"/>
        <end position="30"/>
    </location>
</feature>
<dbReference type="InterPro" id="IPR013785">
    <property type="entry name" value="Aldolase_TIM"/>
</dbReference>
<evidence type="ECO:0000256" key="12">
    <source>
        <dbReference type="SAM" id="MobiDB-lite"/>
    </source>
</evidence>
<feature type="binding site" evidence="11">
    <location>
        <position position="220"/>
    </location>
    <ligand>
        <name>FMN</name>
        <dbReference type="ChEBI" id="CHEBI:58210"/>
    </ligand>
</feature>
<feature type="domain" description="FMN-dependent dehydrogenase" evidence="13">
    <location>
        <begin position="166"/>
        <end position="328"/>
    </location>
</feature>
<feature type="binding site" evidence="11">
    <location>
        <position position="215"/>
    </location>
    <ligand>
        <name>FMN</name>
        <dbReference type="ChEBI" id="CHEBI:58210"/>
    </ligand>
</feature>
<comment type="catalytic activity">
    <reaction evidence="11">
        <text>isopentenyl diphosphate = dimethylallyl diphosphate</text>
        <dbReference type="Rhea" id="RHEA:23284"/>
        <dbReference type="ChEBI" id="CHEBI:57623"/>
        <dbReference type="ChEBI" id="CHEBI:128769"/>
        <dbReference type="EC" id="5.3.3.2"/>
    </reaction>
</comment>
<evidence type="ECO:0000256" key="1">
    <source>
        <dbReference type="ARBA" id="ARBA00001917"/>
    </source>
</evidence>
<reference evidence="14 15" key="1">
    <citation type="submission" date="2021-03" db="EMBL/GenBank/DDBJ databases">
        <title>Sequencing the genomes of 1000 actinobacteria strains.</title>
        <authorList>
            <person name="Klenk H.-P."/>
        </authorList>
    </citation>
    <scope>NUCLEOTIDE SEQUENCE [LARGE SCALE GENOMIC DNA]</scope>
    <source>
        <strain evidence="14 15">DSM 14564</strain>
    </source>
</reference>
<keyword evidence="7 11" id="KW-0521">NADP</keyword>
<dbReference type="Proteomes" id="UP000698222">
    <property type="component" value="Unassembled WGS sequence"/>
</dbReference>
<keyword evidence="6 11" id="KW-0460">Magnesium</keyword>
<evidence type="ECO:0000313" key="15">
    <source>
        <dbReference type="Proteomes" id="UP000698222"/>
    </source>
</evidence>
<dbReference type="SUPFAM" id="SSF51395">
    <property type="entry name" value="FMN-linked oxidoreductases"/>
    <property type="match status" value="1"/>
</dbReference>
<evidence type="ECO:0000256" key="10">
    <source>
        <dbReference type="ARBA" id="ARBA00025810"/>
    </source>
</evidence>
<dbReference type="EMBL" id="JAGIOC010000001">
    <property type="protein sequence ID" value="MBP2409227.1"/>
    <property type="molecule type" value="Genomic_DNA"/>
</dbReference>
<dbReference type="PIRSF" id="PIRSF003314">
    <property type="entry name" value="IPP_isomerase"/>
    <property type="match status" value="1"/>
</dbReference>
<keyword evidence="2 11" id="KW-0963">Cytoplasm</keyword>
<comment type="cofactor">
    <cofactor evidence="1 11">
        <name>FMN</name>
        <dbReference type="ChEBI" id="CHEBI:58210"/>
    </cofactor>
</comment>
<dbReference type="InterPro" id="IPR000262">
    <property type="entry name" value="FMN-dep_DH"/>
</dbReference>
<protein>
    <recommendedName>
        <fullName evidence="11">Isopentenyl-diphosphate delta-isomerase</fullName>
        <shortName evidence="11">IPP isomerase</shortName>
        <ecNumber evidence="11">5.3.3.2</ecNumber>
    </recommendedName>
    <alternativeName>
        <fullName evidence="11">Isopentenyl diphosphate:dimethylallyl diphosphate isomerase</fullName>
    </alternativeName>
    <alternativeName>
        <fullName evidence="11">Isopentenyl pyrophosphate isomerase</fullName>
    </alternativeName>
    <alternativeName>
        <fullName evidence="11">Type 2 isopentenyl diphosphate isomerase</fullName>
        <shortName evidence="11">IDI-2</shortName>
    </alternativeName>
</protein>
<keyword evidence="3 11" id="KW-0285">Flavoprotein</keyword>
<keyword evidence="4 11" id="KW-0288">FMN</keyword>
<evidence type="ECO:0000256" key="7">
    <source>
        <dbReference type="ARBA" id="ARBA00022857"/>
    </source>
</evidence>
<feature type="binding site" evidence="11">
    <location>
        <position position="128"/>
    </location>
    <ligand>
        <name>FMN</name>
        <dbReference type="ChEBI" id="CHEBI:58210"/>
    </ligand>
</feature>
<dbReference type="RefSeq" id="WP_209890836.1">
    <property type="nucleotide sequence ID" value="NZ_BAAAJV010000018.1"/>
</dbReference>
<feature type="compositionally biased region" description="Pro residues" evidence="12">
    <location>
        <begin position="380"/>
        <end position="391"/>
    </location>
</feature>
<dbReference type="CDD" id="cd02811">
    <property type="entry name" value="IDI-2_FMN"/>
    <property type="match status" value="1"/>
</dbReference>
<evidence type="ECO:0000256" key="8">
    <source>
        <dbReference type="ARBA" id="ARBA00023229"/>
    </source>
</evidence>
<keyword evidence="8 11" id="KW-0414">Isoprene biosynthesis</keyword>
<comment type="subunit">
    <text evidence="10 11">Homooctamer. Dimer of tetramers.</text>
</comment>
<comment type="cofactor">
    <cofactor evidence="11">
        <name>Mg(2+)</name>
        <dbReference type="ChEBI" id="CHEBI:18420"/>
    </cofactor>
</comment>
<dbReference type="InterPro" id="IPR011179">
    <property type="entry name" value="IPdP_isomerase"/>
</dbReference>
<evidence type="ECO:0000256" key="3">
    <source>
        <dbReference type="ARBA" id="ARBA00022630"/>
    </source>
</evidence>
<evidence type="ECO:0000256" key="6">
    <source>
        <dbReference type="ARBA" id="ARBA00022842"/>
    </source>
</evidence>
<dbReference type="PANTHER" id="PTHR43665">
    <property type="entry name" value="ISOPENTENYL-DIPHOSPHATE DELTA-ISOMERASE"/>
    <property type="match status" value="1"/>
</dbReference>
<evidence type="ECO:0000256" key="2">
    <source>
        <dbReference type="ARBA" id="ARBA00022490"/>
    </source>
</evidence>
<evidence type="ECO:0000256" key="11">
    <source>
        <dbReference type="HAMAP-Rule" id="MF_00354"/>
    </source>
</evidence>
<dbReference type="PANTHER" id="PTHR43665:SF1">
    <property type="entry name" value="ISOPENTENYL-DIPHOSPHATE DELTA-ISOMERASE"/>
    <property type="match status" value="1"/>
</dbReference>
<keyword evidence="9 11" id="KW-0413">Isomerase</keyword>
<evidence type="ECO:0000256" key="4">
    <source>
        <dbReference type="ARBA" id="ARBA00022643"/>
    </source>
</evidence>
<feature type="binding site" evidence="11">
    <location>
        <position position="158"/>
    </location>
    <ligand>
        <name>substrate</name>
    </ligand>
</feature>
<dbReference type="NCBIfam" id="TIGR02151">
    <property type="entry name" value="IPP_isom_2"/>
    <property type="match status" value="1"/>
</dbReference>
<feature type="region of interest" description="Disordered" evidence="12">
    <location>
        <begin position="352"/>
        <end position="391"/>
    </location>
</feature>
<dbReference type="Pfam" id="PF01070">
    <property type="entry name" value="FMN_dh"/>
    <property type="match status" value="1"/>
</dbReference>
<feature type="binding site" evidence="11">
    <location>
        <position position="99"/>
    </location>
    <ligand>
        <name>FMN</name>
        <dbReference type="ChEBI" id="CHEBI:58210"/>
    </ligand>
</feature>
<evidence type="ECO:0000313" key="14">
    <source>
        <dbReference type="EMBL" id="MBP2409227.1"/>
    </source>
</evidence>
<dbReference type="GO" id="GO:0004452">
    <property type="term" value="F:isopentenyl-diphosphate delta-isomerase activity"/>
    <property type="evidence" value="ECO:0007669"/>
    <property type="project" value="UniProtKB-EC"/>
</dbReference>